<dbReference type="Proteomes" id="UP000246464">
    <property type="component" value="Chromosome 4"/>
</dbReference>
<evidence type="ECO:0000313" key="1">
    <source>
        <dbReference type="EMBL" id="AWO99586.1"/>
    </source>
</evidence>
<keyword evidence="3" id="KW-1185">Reference proteome</keyword>
<accession>A0A2U9B6M6</accession>
<proteinExistence type="predicted"/>
<sequence length="118" mass="13084">MSALPLMWKGAVNVELWPQERVFMSLVNHTEPLNVSAQQHPQGRLERLALLPLKVLNMLANLTNEISPLALVVMSLERYGARAPVPPVLSSEGVDQDSGLALRHRPRVHLCVFVTCLS</sequence>
<gene>
    <name evidence="1" type="ORF">SMAX5B_012247</name>
    <name evidence="2" type="ORF">SMAX5B_012263</name>
</gene>
<organism evidence="1 3">
    <name type="scientific">Scophthalmus maximus</name>
    <name type="common">Turbot</name>
    <name type="synonym">Psetta maxima</name>
    <dbReference type="NCBI Taxonomy" id="52904"/>
    <lineage>
        <taxon>Eukaryota</taxon>
        <taxon>Metazoa</taxon>
        <taxon>Chordata</taxon>
        <taxon>Craniata</taxon>
        <taxon>Vertebrata</taxon>
        <taxon>Euteleostomi</taxon>
        <taxon>Actinopterygii</taxon>
        <taxon>Neopterygii</taxon>
        <taxon>Teleostei</taxon>
        <taxon>Neoteleostei</taxon>
        <taxon>Acanthomorphata</taxon>
        <taxon>Carangaria</taxon>
        <taxon>Pleuronectiformes</taxon>
        <taxon>Pleuronectoidei</taxon>
        <taxon>Scophthalmidae</taxon>
        <taxon>Scophthalmus</taxon>
    </lineage>
</organism>
<name>A0A2U9B6M6_SCOMX</name>
<evidence type="ECO:0000313" key="3">
    <source>
        <dbReference type="Proteomes" id="UP000246464"/>
    </source>
</evidence>
<reference evidence="1 3" key="1">
    <citation type="submission" date="2017-12" db="EMBL/GenBank/DDBJ databases">
        <title>Integrating genomic resources of turbot (Scophthalmus maximus) in depth evaluation of genetic and physical mapping variation across individuals.</title>
        <authorList>
            <person name="Martinez P."/>
        </authorList>
    </citation>
    <scope>NUCLEOTIDE SEQUENCE [LARGE SCALE GENOMIC DNA]</scope>
</reference>
<dbReference type="EMBL" id="CP026246">
    <property type="protein sequence ID" value="AWO99588.1"/>
    <property type="molecule type" value="Genomic_DNA"/>
</dbReference>
<evidence type="ECO:0000313" key="2">
    <source>
        <dbReference type="EMBL" id="AWO99588.1"/>
    </source>
</evidence>
<protein>
    <submittedName>
        <fullName evidence="1">Uncharacterized protein</fullName>
    </submittedName>
</protein>
<dbReference type="EMBL" id="CP026246">
    <property type="protein sequence ID" value="AWO99586.1"/>
    <property type="molecule type" value="Genomic_DNA"/>
</dbReference>
<dbReference type="AlphaFoldDB" id="A0A2U9B6M6"/>